<keyword evidence="2" id="KW-0514">Muscle protein</keyword>
<dbReference type="PANTHER" id="PTHR23048:SF0">
    <property type="entry name" value="CALMODULIN LIKE 3"/>
    <property type="match status" value="1"/>
</dbReference>
<dbReference type="GO" id="GO:0016460">
    <property type="term" value="C:myosin II complex"/>
    <property type="evidence" value="ECO:0007669"/>
    <property type="project" value="TreeGrafter"/>
</dbReference>
<dbReference type="EMBL" id="JAIWYP010000001">
    <property type="protein sequence ID" value="KAH3881160.1"/>
    <property type="molecule type" value="Genomic_DNA"/>
</dbReference>
<dbReference type="InterPro" id="IPR050230">
    <property type="entry name" value="CALM/Myosin/TropC-like"/>
</dbReference>
<dbReference type="Pfam" id="PF13499">
    <property type="entry name" value="EF-hand_7"/>
    <property type="match status" value="1"/>
</dbReference>
<dbReference type="SMART" id="SM00054">
    <property type="entry name" value="EFh"/>
    <property type="match status" value="2"/>
</dbReference>
<dbReference type="CDD" id="cd00051">
    <property type="entry name" value="EFh"/>
    <property type="match status" value="1"/>
</dbReference>
<keyword evidence="1" id="KW-0677">Repeat</keyword>
<reference evidence="4" key="1">
    <citation type="journal article" date="2019" name="bioRxiv">
        <title>The Genome of the Zebra Mussel, Dreissena polymorpha: A Resource for Invasive Species Research.</title>
        <authorList>
            <person name="McCartney M.A."/>
            <person name="Auch B."/>
            <person name="Kono T."/>
            <person name="Mallez S."/>
            <person name="Zhang Y."/>
            <person name="Obille A."/>
            <person name="Becker A."/>
            <person name="Abrahante J.E."/>
            <person name="Garbe J."/>
            <person name="Badalamenti J.P."/>
            <person name="Herman A."/>
            <person name="Mangelson H."/>
            <person name="Liachko I."/>
            <person name="Sullivan S."/>
            <person name="Sone E.D."/>
            <person name="Koren S."/>
            <person name="Silverstein K.A.T."/>
            <person name="Beckman K.B."/>
            <person name="Gohl D.M."/>
        </authorList>
    </citation>
    <scope>NUCLEOTIDE SEQUENCE</scope>
    <source>
        <strain evidence="4">Duluth1</strain>
        <tissue evidence="4">Whole animal</tissue>
    </source>
</reference>
<dbReference type="AlphaFoldDB" id="A0A9D4RW59"/>
<dbReference type="PROSITE" id="PS50222">
    <property type="entry name" value="EF_HAND_2"/>
    <property type="match status" value="1"/>
</dbReference>
<evidence type="ECO:0000259" key="3">
    <source>
        <dbReference type="PROSITE" id="PS50222"/>
    </source>
</evidence>
<dbReference type="Proteomes" id="UP000828390">
    <property type="component" value="Unassembled WGS sequence"/>
</dbReference>
<keyword evidence="5" id="KW-1185">Reference proteome</keyword>
<accession>A0A9D4RW59</accession>
<evidence type="ECO:0000313" key="4">
    <source>
        <dbReference type="EMBL" id="KAH3881160.1"/>
    </source>
</evidence>
<dbReference type="Gene3D" id="1.10.238.10">
    <property type="entry name" value="EF-hand"/>
    <property type="match status" value="1"/>
</dbReference>
<organism evidence="4 5">
    <name type="scientific">Dreissena polymorpha</name>
    <name type="common">Zebra mussel</name>
    <name type="synonym">Mytilus polymorpha</name>
    <dbReference type="NCBI Taxonomy" id="45954"/>
    <lineage>
        <taxon>Eukaryota</taxon>
        <taxon>Metazoa</taxon>
        <taxon>Spiralia</taxon>
        <taxon>Lophotrochozoa</taxon>
        <taxon>Mollusca</taxon>
        <taxon>Bivalvia</taxon>
        <taxon>Autobranchia</taxon>
        <taxon>Heteroconchia</taxon>
        <taxon>Euheterodonta</taxon>
        <taxon>Imparidentia</taxon>
        <taxon>Neoheterodontei</taxon>
        <taxon>Myida</taxon>
        <taxon>Dreissenoidea</taxon>
        <taxon>Dreissenidae</taxon>
        <taxon>Dreissena</taxon>
    </lineage>
</organism>
<dbReference type="SUPFAM" id="SSF47473">
    <property type="entry name" value="EF-hand"/>
    <property type="match status" value="1"/>
</dbReference>
<gene>
    <name evidence="4" type="ORF">DPMN_005083</name>
</gene>
<comment type="caution">
    <text evidence="4">The sequence shown here is derived from an EMBL/GenBank/DDBJ whole genome shotgun (WGS) entry which is preliminary data.</text>
</comment>
<evidence type="ECO:0000256" key="1">
    <source>
        <dbReference type="ARBA" id="ARBA00022737"/>
    </source>
</evidence>
<feature type="domain" description="EF-hand" evidence="3">
    <location>
        <begin position="88"/>
        <end position="123"/>
    </location>
</feature>
<name>A0A9D4RW59_DREPO</name>
<dbReference type="GO" id="GO:0005509">
    <property type="term" value="F:calcium ion binding"/>
    <property type="evidence" value="ECO:0007669"/>
    <property type="project" value="InterPro"/>
</dbReference>
<proteinExistence type="predicted"/>
<sequence>MADETNSKYAPLTEDEKKYLPYAWRLLGGDDMGSLPARQLGKVMRGFGKNPSEQDIQYLKYEHEVDDDRRLIYNEFVKLYRACAPGTDSKERLEDAFRVFDKENEGKIKAEDLRDLLTRLGEPLSHSEVDRMFRLTEFDRHGFIKYEDFCKMVFADNRPRLKTC</sequence>
<dbReference type="PANTHER" id="PTHR23048">
    <property type="entry name" value="MYOSIN LIGHT CHAIN 1, 3"/>
    <property type="match status" value="1"/>
</dbReference>
<evidence type="ECO:0000313" key="5">
    <source>
        <dbReference type="Proteomes" id="UP000828390"/>
    </source>
</evidence>
<protein>
    <recommendedName>
        <fullName evidence="3">EF-hand domain-containing protein</fullName>
    </recommendedName>
</protein>
<dbReference type="InterPro" id="IPR011992">
    <property type="entry name" value="EF-hand-dom_pair"/>
</dbReference>
<dbReference type="InterPro" id="IPR002048">
    <property type="entry name" value="EF_hand_dom"/>
</dbReference>
<dbReference type="FunFam" id="1.10.238.10:FF:000001">
    <property type="entry name" value="Calmodulin 1"/>
    <property type="match status" value="1"/>
</dbReference>
<reference evidence="4" key="2">
    <citation type="submission" date="2020-11" db="EMBL/GenBank/DDBJ databases">
        <authorList>
            <person name="McCartney M.A."/>
            <person name="Auch B."/>
            <person name="Kono T."/>
            <person name="Mallez S."/>
            <person name="Becker A."/>
            <person name="Gohl D.M."/>
            <person name="Silverstein K.A.T."/>
            <person name="Koren S."/>
            <person name="Bechman K.B."/>
            <person name="Herman A."/>
            <person name="Abrahante J.E."/>
            <person name="Garbe J."/>
        </authorList>
    </citation>
    <scope>NUCLEOTIDE SEQUENCE</scope>
    <source>
        <strain evidence="4">Duluth1</strain>
        <tissue evidence="4">Whole animal</tissue>
    </source>
</reference>
<evidence type="ECO:0000256" key="2">
    <source>
        <dbReference type="ARBA" id="ARBA00023179"/>
    </source>
</evidence>